<accession>X1RTE3</accession>
<dbReference type="AlphaFoldDB" id="X1RTE3"/>
<name>X1RTE3_9ZZZZ</name>
<sequence>SIFPIFDRVYSELKYSSDKSIAYYVYPSINNHDQEELVVIQSTLKKFFQPEKISKQVVIFNIDFIPYLGKPTIILSSELNETDSIKTKIVKHLGDRVDLIIDDSLFKGGKTVDNLNSIFYGNNFKIVNLVLSYEFINDYDTFKAFIQSIM</sequence>
<comment type="caution">
    <text evidence="1">The sequence shown here is derived from an EMBL/GenBank/DDBJ whole genome shotgun (WGS) entry which is preliminary data.</text>
</comment>
<evidence type="ECO:0000313" key="1">
    <source>
        <dbReference type="EMBL" id="GAI66450.1"/>
    </source>
</evidence>
<organism evidence="1">
    <name type="scientific">marine sediment metagenome</name>
    <dbReference type="NCBI Taxonomy" id="412755"/>
    <lineage>
        <taxon>unclassified sequences</taxon>
        <taxon>metagenomes</taxon>
        <taxon>ecological metagenomes</taxon>
    </lineage>
</organism>
<gene>
    <name evidence="1" type="ORF">S12H4_10904</name>
</gene>
<dbReference type="EMBL" id="BARW01004775">
    <property type="protein sequence ID" value="GAI66450.1"/>
    <property type="molecule type" value="Genomic_DNA"/>
</dbReference>
<reference evidence="1" key="1">
    <citation type="journal article" date="2014" name="Front. Microbiol.">
        <title>High frequency of phylogenetically diverse reductive dehalogenase-homologous genes in deep subseafloor sedimentary metagenomes.</title>
        <authorList>
            <person name="Kawai M."/>
            <person name="Futagami T."/>
            <person name="Toyoda A."/>
            <person name="Takaki Y."/>
            <person name="Nishi S."/>
            <person name="Hori S."/>
            <person name="Arai W."/>
            <person name="Tsubouchi T."/>
            <person name="Morono Y."/>
            <person name="Uchiyama I."/>
            <person name="Ito T."/>
            <person name="Fujiyama A."/>
            <person name="Inagaki F."/>
            <person name="Takami H."/>
        </authorList>
    </citation>
    <scope>NUCLEOTIDE SEQUENCE</scope>
    <source>
        <strain evidence="1">Expedition CK06-06</strain>
    </source>
</reference>
<proteinExistence type="predicted"/>
<protein>
    <submittedName>
        <fullName evidence="1">Uncharacterized protein</fullName>
    </submittedName>
</protein>
<feature type="non-terminal residue" evidence="1">
    <location>
        <position position="1"/>
    </location>
</feature>